<feature type="domain" description="Amine oxidase" evidence="1">
    <location>
        <begin position="24"/>
        <end position="426"/>
    </location>
</feature>
<dbReference type="InterPro" id="IPR036188">
    <property type="entry name" value="FAD/NAD-bd_sf"/>
</dbReference>
<evidence type="ECO:0000313" key="2">
    <source>
        <dbReference type="EMBL" id="ASG23780.1"/>
    </source>
</evidence>
<dbReference type="KEGG" id="nao:Y958_22675"/>
<dbReference type="Pfam" id="PF01593">
    <property type="entry name" value="Amino_oxidase"/>
    <property type="match status" value="1"/>
</dbReference>
<dbReference type="SUPFAM" id="SSF51905">
    <property type="entry name" value="FAD/NAD(P)-binding domain"/>
    <property type="match status" value="1"/>
</dbReference>
<dbReference type="Proteomes" id="UP000197153">
    <property type="component" value="Chromosome 3"/>
</dbReference>
<dbReference type="InterPro" id="IPR002937">
    <property type="entry name" value="Amino_oxidase"/>
</dbReference>
<keyword evidence="3" id="KW-1185">Reference proteome</keyword>
<name>A0A248JZ15_9PROT</name>
<sequence>MTTPLPSPGASFPGPTVHIVGAGLAGLAAAVRLTQAGRRVRLYEAAAQAGGRCRSYDEPNLGIRIDNGSHLMVSGNHAAMTYLRATHGPGREPALEKVEYRFWDGATGRRWQVRPNDGKLPWWALVPSRRVPGTKASDYLAGWKLMRANPLAPIGEVLACSGPAWDTFFRPVLLAALNTEPEQSAAGLAGAIIRETLAQGGAAYQPLLASGGLSPVFVDPALEWLVAQGAEIVWRRRLRALTRVDQLVTALDFGTETIELKPEDRVVLAVPAWVAADLLPGLTTPTEHRSILNVHFRLDRPAGMPRMTGMINTVGEWAFAYDDHVSVTVSGADRLMESDREETSRTIWAEIAALANLDPAAPLPPWQVVKEKRATFAALPEQAKRRPNATAAGKNLALAGDWTATGLPSTIEGAIRSGFTAADAILTAR</sequence>
<dbReference type="NCBIfam" id="TIGR03467">
    <property type="entry name" value="HpnE"/>
    <property type="match status" value="1"/>
</dbReference>
<organism evidence="2 3">
    <name type="scientific">Nitrospirillum viridazoti CBAmc</name>
    <dbReference type="NCBI Taxonomy" id="1441467"/>
    <lineage>
        <taxon>Bacteria</taxon>
        <taxon>Pseudomonadati</taxon>
        <taxon>Pseudomonadota</taxon>
        <taxon>Alphaproteobacteria</taxon>
        <taxon>Rhodospirillales</taxon>
        <taxon>Azospirillaceae</taxon>
        <taxon>Nitrospirillum</taxon>
        <taxon>Nitrospirillum viridazoti</taxon>
    </lineage>
</organism>
<dbReference type="GO" id="GO:0016491">
    <property type="term" value="F:oxidoreductase activity"/>
    <property type="evidence" value="ECO:0007669"/>
    <property type="project" value="InterPro"/>
</dbReference>
<dbReference type="PANTHER" id="PTHR42923">
    <property type="entry name" value="PROTOPORPHYRINOGEN OXIDASE"/>
    <property type="match status" value="1"/>
</dbReference>
<dbReference type="AlphaFoldDB" id="A0A248JZ15"/>
<evidence type="ECO:0000313" key="3">
    <source>
        <dbReference type="Proteomes" id="UP000197153"/>
    </source>
</evidence>
<dbReference type="InterPro" id="IPR050464">
    <property type="entry name" value="Zeta_carotene_desat/Oxidored"/>
</dbReference>
<proteinExistence type="predicted"/>
<reference evidence="2 3" key="1">
    <citation type="submission" date="2017-06" db="EMBL/GenBank/DDBJ databases">
        <title>Complete genome sequence of Nitrospirillum amazonense strain CBAmC, an endophytic nitrogen-fixing and plant growth-promoting bacterium, isolated from sugarcane.</title>
        <authorList>
            <person name="Schwab S."/>
            <person name="dos Santos Teixeira K.R."/>
            <person name="Simoes Araujo J.L."/>
            <person name="Soares Vidal M."/>
            <person name="Borges de Freitas H.R."/>
            <person name="Rivello Crivelaro A.L."/>
            <person name="Bueno de Camargo Nunes A."/>
            <person name="dos Santos C.M."/>
            <person name="Palmeira da Silva Rosa D."/>
            <person name="da Silva Padilha D."/>
            <person name="da Silva E."/>
            <person name="Araujo Terra L."/>
            <person name="Soares Mendes V."/>
            <person name="Farinelli L."/>
            <person name="Magalhaes Cruz L."/>
            <person name="Baldani J.I."/>
        </authorList>
    </citation>
    <scope>NUCLEOTIDE SEQUENCE [LARGE SCALE GENOMIC DNA]</scope>
    <source>
        <strain evidence="2 3">CBAmC</strain>
    </source>
</reference>
<dbReference type="InterPro" id="IPR017830">
    <property type="entry name" value="SQase_HpnE"/>
</dbReference>
<gene>
    <name evidence="2" type="ORF">Y958_22675</name>
</gene>
<dbReference type="RefSeq" id="WP_088874251.1">
    <property type="nucleotide sequence ID" value="NZ_CP022112.1"/>
</dbReference>
<accession>A0A248JZ15</accession>
<dbReference type="EMBL" id="CP022112">
    <property type="protein sequence ID" value="ASG23780.1"/>
    <property type="molecule type" value="Genomic_DNA"/>
</dbReference>
<dbReference type="PANTHER" id="PTHR42923:SF47">
    <property type="entry name" value="BLR3003 PROTEIN"/>
    <property type="match status" value="1"/>
</dbReference>
<protein>
    <recommendedName>
        <fullName evidence="1">Amine oxidase domain-containing protein</fullName>
    </recommendedName>
</protein>
<dbReference type="Gene3D" id="3.50.50.60">
    <property type="entry name" value="FAD/NAD(P)-binding domain"/>
    <property type="match status" value="2"/>
</dbReference>
<evidence type="ECO:0000259" key="1">
    <source>
        <dbReference type="Pfam" id="PF01593"/>
    </source>
</evidence>
<dbReference type="Gene3D" id="3.90.660.10">
    <property type="match status" value="1"/>
</dbReference>